<dbReference type="EMBL" id="JADKIO010000005">
    <property type="protein sequence ID" value="MBK9795750.1"/>
    <property type="molecule type" value="Genomic_DNA"/>
</dbReference>
<accession>A0A9D7SFH5</accession>
<dbReference type="AlphaFoldDB" id="A0A9D7SFH5"/>
<comment type="caution">
    <text evidence="1">The sequence shown here is derived from an EMBL/GenBank/DDBJ whole genome shotgun (WGS) entry which is preliminary data.</text>
</comment>
<dbReference type="Gene3D" id="3.30.160.100">
    <property type="entry name" value="Ribosome hibernation promotion factor-like"/>
    <property type="match status" value="1"/>
</dbReference>
<protein>
    <submittedName>
        <fullName evidence="1">Ribosome-associated translation inhibitor RaiA</fullName>
    </submittedName>
</protein>
<name>A0A9D7SFH5_9BACT</name>
<proteinExistence type="predicted"/>
<evidence type="ECO:0000313" key="1">
    <source>
        <dbReference type="EMBL" id="MBK9795750.1"/>
    </source>
</evidence>
<evidence type="ECO:0000313" key="2">
    <source>
        <dbReference type="Proteomes" id="UP000886657"/>
    </source>
</evidence>
<dbReference type="InterPro" id="IPR003489">
    <property type="entry name" value="RHF/RaiA"/>
</dbReference>
<dbReference type="Proteomes" id="UP000886657">
    <property type="component" value="Unassembled WGS sequence"/>
</dbReference>
<dbReference type="InterPro" id="IPR036567">
    <property type="entry name" value="RHF-like"/>
</dbReference>
<dbReference type="Pfam" id="PF02482">
    <property type="entry name" value="Ribosomal_S30AE"/>
    <property type="match status" value="1"/>
</dbReference>
<dbReference type="SUPFAM" id="SSF69754">
    <property type="entry name" value="Ribosome binding protein Y (YfiA homologue)"/>
    <property type="match status" value="1"/>
</dbReference>
<gene>
    <name evidence="1" type="ORF">IPP58_04525</name>
</gene>
<reference evidence="1" key="1">
    <citation type="submission" date="2020-10" db="EMBL/GenBank/DDBJ databases">
        <title>Connecting structure to function with the recovery of over 1000 high-quality activated sludge metagenome-assembled genomes encoding full-length rRNA genes using long-read sequencing.</title>
        <authorList>
            <person name="Singleton C.M."/>
            <person name="Petriglieri F."/>
            <person name="Kristensen J.M."/>
            <person name="Kirkegaard R.H."/>
            <person name="Michaelsen T.Y."/>
            <person name="Andersen M.H."/>
            <person name="Karst S.M."/>
            <person name="Dueholm M.S."/>
            <person name="Nielsen P.H."/>
            <person name="Albertsen M."/>
        </authorList>
    </citation>
    <scope>NUCLEOTIDE SEQUENCE</scope>
    <source>
        <strain evidence="1">Skiv_18-Q3-R9-52_MAXAC.067</strain>
    </source>
</reference>
<sequence length="101" mass="10980">MNIQIRGIGIPPTEALAAHIERRIAFSLSRFSAQIERVVVRFSDLNGPRGGADKLCRVGFTVKGLGPDAVEARDADLYFAVDQAAEKAGRRVARMLEQAKA</sequence>
<organism evidence="1 2">
    <name type="scientific">Candidatus Geothrix skivensis</name>
    <dbReference type="NCBI Taxonomy" id="2954439"/>
    <lineage>
        <taxon>Bacteria</taxon>
        <taxon>Pseudomonadati</taxon>
        <taxon>Acidobacteriota</taxon>
        <taxon>Holophagae</taxon>
        <taxon>Holophagales</taxon>
        <taxon>Holophagaceae</taxon>
        <taxon>Geothrix</taxon>
    </lineage>
</organism>